<evidence type="ECO:0000256" key="7">
    <source>
        <dbReference type="ARBA" id="ARBA00023054"/>
    </source>
</evidence>
<dbReference type="AlphaFoldDB" id="A0A813WQN6"/>
<dbReference type="GO" id="GO:0005879">
    <property type="term" value="C:axonemal microtubule"/>
    <property type="evidence" value="ECO:0007669"/>
    <property type="project" value="TreeGrafter"/>
</dbReference>
<comment type="caution">
    <text evidence="11">The sequence shown here is derived from an EMBL/GenBank/DDBJ whole genome shotgun (WGS) entry which is preliminary data.</text>
</comment>
<evidence type="ECO:0000256" key="3">
    <source>
        <dbReference type="ARBA" id="ARBA00021406"/>
    </source>
</evidence>
<dbReference type="OrthoDB" id="2157184at2759"/>
<feature type="region of interest" description="Disordered" evidence="10">
    <location>
        <begin position="104"/>
        <end position="128"/>
    </location>
</feature>
<dbReference type="GO" id="GO:0060271">
    <property type="term" value="P:cilium assembly"/>
    <property type="evidence" value="ECO:0007669"/>
    <property type="project" value="TreeGrafter"/>
</dbReference>
<dbReference type="PANTHER" id="PTHR34031">
    <property type="entry name" value="CENTROSOMAL PROTEIN OF 162 KDA"/>
    <property type="match status" value="1"/>
</dbReference>
<evidence type="ECO:0000256" key="5">
    <source>
        <dbReference type="ARBA" id="ARBA00022701"/>
    </source>
</evidence>
<organism evidence="11 12">
    <name type="scientific">Adineta steineri</name>
    <dbReference type="NCBI Taxonomy" id="433720"/>
    <lineage>
        <taxon>Eukaryota</taxon>
        <taxon>Metazoa</taxon>
        <taxon>Spiralia</taxon>
        <taxon>Gnathifera</taxon>
        <taxon>Rotifera</taxon>
        <taxon>Eurotatoria</taxon>
        <taxon>Bdelloidea</taxon>
        <taxon>Adinetida</taxon>
        <taxon>Adinetidae</taxon>
        <taxon>Adineta</taxon>
    </lineage>
</organism>
<protein>
    <recommendedName>
        <fullName evidence="3">Centrosomal protein of 162 kDa</fullName>
    </recommendedName>
</protein>
<keyword evidence="7 9" id="KW-0175">Coiled coil</keyword>
<feature type="compositionally biased region" description="Low complexity" evidence="10">
    <location>
        <begin position="35"/>
        <end position="46"/>
    </location>
</feature>
<dbReference type="EMBL" id="CAJNON010000042">
    <property type="protein sequence ID" value="CAF0854171.1"/>
    <property type="molecule type" value="Genomic_DNA"/>
</dbReference>
<feature type="coiled-coil region" evidence="9">
    <location>
        <begin position="750"/>
        <end position="784"/>
    </location>
</feature>
<proteinExistence type="inferred from homology"/>
<keyword evidence="6" id="KW-0970">Cilium biogenesis/degradation</keyword>
<feature type="coiled-coil region" evidence="9">
    <location>
        <begin position="492"/>
        <end position="722"/>
    </location>
</feature>
<evidence type="ECO:0000256" key="9">
    <source>
        <dbReference type="SAM" id="Coils"/>
    </source>
</evidence>
<feature type="coiled-coil region" evidence="9">
    <location>
        <begin position="893"/>
        <end position="960"/>
    </location>
</feature>
<comment type="subcellular location">
    <subcellularLocation>
        <location evidence="1">Cytoplasm</location>
        <location evidence="1">Cytoskeleton</location>
        <location evidence="1">Microtubule organizing center</location>
        <location evidence="1">Centrosome</location>
        <location evidence="1">Centriole</location>
    </subcellularLocation>
</comment>
<feature type="compositionally biased region" description="Low complexity" evidence="10">
    <location>
        <begin position="293"/>
        <end position="303"/>
    </location>
</feature>
<gene>
    <name evidence="11" type="ORF">VCS650_LOCUS6834</name>
</gene>
<keyword evidence="4" id="KW-0963">Cytoplasm</keyword>
<evidence type="ECO:0000256" key="4">
    <source>
        <dbReference type="ARBA" id="ARBA00022490"/>
    </source>
</evidence>
<accession>A0A813WQN6</accession>
<feature type="region of interest" description="Disordered" evidence="10">
    <location>
        <begin position="1"/>
        <end position="56"/>
    </location>
</feature>
<evidence type="ECO:0000256" key="8">
    <source>
        <dbReference type="ARBA" id="ARBA00023212"/>
    </source>
</evidence>
<dbReference type="PANTHER" id="PTHR34031:SF1">
    <property type="entry name" value="CENTROSOMAL PROTEIN OF 162 KDA"/>
    <property type="match status" value="1"/>
</dbReference>
<comment type="similarity">
    <text evidence="2">Belongs to the CEP162 family.</text>
</comment>
<evidence type="ECO:0000313" key="11">
    <source>
        <dbReference type="EMBL" id="CAF0854171.1"/>
    </source>
</evidence>
<dbReference type="GO" id="GO:0005814">
    <property type="term" value="C:centriole"/>
    <property type="evidence" value="ECO:0007669"/>
    <property type="project" value="UniProtKB-SubCell"/>
</dbReference>
<feature type="region of interest" description="Disordered" evidence="10">
    <location>
        <begin position="274"/>
        <end position="333"/>
    </location>
</feature>
<sequence length="973" mass="113563">MSKSKSKFNKNKNDDLSDSDTSLEKYCPDDDFVLTSSSTSTTSRSSPAVEPRKMFLKKPTIKRDEFKFDDDIKMGLTDDNDLLHSGLRRPSNPLAKLDGQLSFVADSPASTNPDQNRKDETPFSTMKFGSDTLDEEQEKAAFFQSLEKNKADDNIDYGRLNHDIEFELSPTRNGTVLNSFDKQINQMSTPLHPQPDDNIMKESLTNELDREIENEKQKINMKHVTIVEPPTRPSASVDDFTRTAKTISDCLTTTTDSTHELNMLHNAYKQNINSEPTTRTTRPSLFDPKKKIQQQQKPTIIKTVSKPNIQTPVKKGSPNIVVRPKTAPAPKENLNKDSSLIEQLKLDKELLIQKIESIETRHQEESRTIRQENFVLQAKISQLTSTNSDGKNEVLPPKQREVAELEKLIDGYEAQNEKLCKQIKQNEQQHKQIQQSMFDENEKLRQELIQAKMFNEQYENSHIGNIKKQSSTIVLTNLVSQDNDKSDNSNDDQRLKNEIMILKNQLTNVLNKDKEINEDDSLRLLDQRRIKDLERQVKELDQRRIKDLERQVKELELINRRHQQNSITQVGMVLNPSDAKTQLELKLNKTEETLREHQLSEEKLLHELNILQEKYSLMKQMYTTNDQQILNNDQLDKQLHDILSKNKNLTGQVHLRRENERLKNELEKLKTQQIPKPAKSLKRDLETIKLLRTDLERKNDELEKLRALYDAVNVQHKSLLAEREREKTRLAIMGNKPYQPDRFTQVLSPVETVHAENEQLKHLVEKLEHDAQQQHAELMHLRDDRQSAITLALRQKDDEILRLRQQHKLELQTIINEMSTNTTETRVSDLLRKIESQDAIITHFKKVTEHADENARELSILRAHDEECKSTIHRLEQELSSARTYHTPEMRHFQELQNKINQLEERWHKREKITKDYTTSLIKQHDSDTNNDVNKLRAIIKQKNQEIERFQIELNSMLELLKTLKFQQLLSNH</sequence>
<evidence type="ECO:0000256" key="6">
    <source>
        <dbReference type="ARBA" id="ARBA00022794"/>
    </source>
</evidence>
<name>A0A813WQN6_9BILA</name>
<keyword evidence="8" id="KW-0206">Cytoskeleton</keyword>
<feature type="compositionally biased region" description="Basic residues" evidence="10">
    <location>
        <begin position="1"/>
        <end position="10"/>
    </location>
</feature>
<evidence type="ECO:0000313" key="12">
    <source>
        <dbReference type="Proteomes" id="UP000663891"/>
    </source>
</evidence>
<dbReference type="InterPro" id="IPR038774">
    <property type="entry name" value="CEP162-like"/>
</dbReference>
<evidence type="ECO:0000256" key="10">
    <source>
        <dbReference type="SAM" id="MobiDB-lite"/>
    </source>
</evidence>
<keyword evidence="5" id="KW-0493">Microtubule</keyword>
<feature type="coiled-coil region" evidence="9">
    <location>
        <begin position="402"/>
        <end position="461"/>
    </location>
</feature>
<dbReference type="Proteomes" id="UP000663891">
    <property type="component" value="Unassembled WGS sequence"/>
</dbReference>
<feature type="compositionally biased region" description="Polar residues" evidence="10">
    <location>
        <begin position="274"/>
        <end position="283"/>
    </location>
</feature>
<reference evidence="11" key="1">
    <citation type="submission" date="2021-02" db="EMBL/GenBank/DDBJ databases">
        <authorList>
            <person name="Nowell W R."/>
        </authorList>
    </citation>
    <scope>NUCLEOTIDE SEQUENCE</scope>
</reference>
<evidence type="ECO:0000256" key="2">
    <source>
        <dbReference type="ARBA" id="ARBA00009485"/>
    </source>
</evidence>
<evidence type="ECO:0000256" key="1">
    <source>
        <dbReference type="ARBA" id="ARBA00004114"/>
    </source>
</evidence>